<accession>A0A9P5LXT0</accession>
<gene>
    <name evidence="1" type="ORF">EAE97_009446</name>
</gene>
<reference evidence="1 2" key="1">
    <citation type="journal article" date="2020" name="Genome Biol. Evol.">
        <title>Comparative genomics of Sclerotiniaceae.</title>
        <authorList>
            <person name="Valero Jimenez C.A."/>
            <person name="Steentjes M."/>
            <person name="Scholten O.E."/>
            <person name="Van Kan J.A.L."/>
        </authorList>
    </citation>
    <scope>NUCLEOTIDE SEQUENCE [LARGE SCALE GENOMIC DNA]</scope>
    <source>
        <strain evidence="1 2">MUCL 94</strain>
    </source>
</reference>
<dbReference type="RefSeq" id="XP_038729072.1">
    <property type="nucleotide sequence ID" value="XM_038879961.1"/>
</dbReference>
<name>A0A9P5LXT0_9HELO</name>
<dbReference type="GeneID" id="62153034"/>
<evidence type="ECO:0000313" key="2">
    <source>
        <dbReference type="Proteomes" id="UP000710849"/>
    </source>
</evidence>
<dbReference type="AlphaFoldDB" id="A0A9P5LXT0"/>
<keyword evidence="2" id="KW-1185">Reference proteome</keyword>
<protein>
    <submittedName>
        <fullName evidence="1">Uncharacterized protein</fullName>
    </submittedName>
</protein>
<dbReference type="EMBL" id="RCSW01000022">
    <property type="protein sequence ID" value="KAF7929849.1"/>
    <property type="molecule type" value="Genomic_DNA"/>
</dbReference>
<proteinExistence type="predicted"/>
<organism evidence="1 2">
    <name type="scientific">Botrytis byssoidea</name>
    <dbReference type="NCBI Taxonomy" id="139641"/>
    <lineage>
        <taxon>Eukaryota</taxon>
        <taxon>Fungi</taxon>
        <taxon>Dikarya</taxon>
        <taxon>Ascomycota</taxon>
        <taxon>Pezizomycotina</taxon>
        <taxon>Leotiomycetes</taxon>
        <taxon>Helotiales</taxon>
        <taxon>Sclerotiniaceae</taxon>
        <taxon>Botrytis</taxon>
    </lineage>
</organism>
<evidence type="ECO:0000313" key="1">
    <source>
        <dbReference type="EMBL" id="KAF7929849.1"/>
    </source>
</evidence>
<sequence>MSAHVHELPHLIELHFYRLDEKKDHDERLALVAYDREAGIRLKDGMVNCPAMWFDQNGRAHNRSGILFRTAKSHGLIGMIHMPPRQAIDMIYRHAALWSVYTILGFELSKVESIEIPDDCKTSTKDSAFVTFVNWLRLWLPKGFYIDSPDDWAYARLNQVSRDRKRRIIRTRDDDERGKADAEKFTKAIYTGFHQVVEDKPEDLFSVKDPGVMGQGAWDGTGAEEDRLIRRVERMVNKRLGFEEEDEYDDLKSRWGDYGNLKVM</sequence>
<comment type="caution">
    <text evidence="1">The sequence shown here is derived from an EMBL/GenBank/DDBJ whole genome shotgun (WGS) entry which is preliminary data.</text>
</comment>
<dbReference type="Proteomes" id="UP000710849">
    <property type="component" value="Unassembled WGS sequence"/>
</dbReference>